<dbReference type="BioCyc" id="EBAC796937-HMP:GMGH-452-MONOMER"/>
<proteinExistence type="predicted"/>
<accession>G9X228</accession>
<evidence type="ECO:0000256" key="2">
    <source>
        <dbReference type="ARBA" id="ARBA00022679"/>
    </source>
</evidence>
<dbReference type="HOGENOM" id="CLU_893741_0_0_9"/>
<keyword evidence="3" id="KW-0680">Restriction system</keyword>
<dbReference type="SUPFAM" id="SSF53335">
    <property type="entry name" value="S-adenosyl-L-methionine-dependent methyltransferases"/>
    <property type="match status" value="1"/>
</dbReference>
<dbReference type="Gene3D" id="3.40.50.150">
    <property type="entry name" value="Vaccinia Virus protein VP39"/>
    <property type="match status" value="1"/>
</dbReference>
<dbReference type="REBASE" id="124955">
    <property type="entry name" value="M.Pst19aORF451P"/>
</dbReference>
<comment type="caution">
    <text evidence="5">The sequence shown here is derived from an EMBL/GenBank/DDBJ whole genome shotgun (WGS) entry which is preliminary data.</text>
</comment>
<keyword evidence="1 5" id="KW-0489">Methyltransferase</keyword>
<sequence length="333" mass="38522">MKVLNQKIDKQYSIYHGDSCELIKGIKDNSTHYSIFSPPFSSLYTYSNSDRDMGNSKDDEEFYTHFKYLISELYRIIMPGRLVSIHCMDIPMLKSRGGVIGLKDFPGEIIRLFSDAGFIYHSRVLIWKDPLVEATRTKSLGLMHKQLCKDSAMCRQGLPDYVITMRKPGENEEPIAHADGLDRFFGEDEPEGIKGDRPAPDMEKYAKKEKYNEVPVYSHQVWRRYASPVWMDIRQSNTLNKIAARDDKDERHICPLQLDVIARCIELWSNPNDIVFTPFMGIGSEVYQAILMGRRAMRIELKESYYNESLVNCENALWDYILNGAVMVDDIKQ</sequence>
<gene>
    <name evidence="5" type="ORF">HMPREF9629_00451</name>
</gene>
<reference evidence="5 6" key="1">
    <citation type="submission" date="2011-08" db="EMBL/GenBank/DDBJ databases">
        <title>The Genome Sequence of Eubacteriaceae bacterium ACC19a.</title>
        <authorList>
            <consortium name="The Broad Institute Genome Sequencing Platform"/>
            <person name="Earl A."/>
            <person name="Ward D."/>
            <person name="Feldgarden M."/>
            <person name="Gevers D."/>
            <person name="Sizova M."/>
            <person name="Hazen A."/>
            <person name="Epstein S."/>
            <person name="Young S.K."/>
            <person name="Zeng Q."/>
            <person name="Gargeya S."/>
            <person name="Fitzgerald M."/>
            <person name="Haas B."/>
            <person name="Abouelleil A."/>
            <person name="Alvarado L."/>
            <person name="Arachchi H.M."/>
            <person name="Berlin A."/>
            <person name="Brown A."/>
            <person name="Chapman S.B."/>
            <person name="Chen Z."/>
            <person name="Dunbar C."/>
            <person name="Freedman E."/>
            <person name="Gearin G."/>
            <person name="Gellesch M."/>
            <person name="Goldberg J."/>
            <person name="Griggs A."/>
            <person name="Gujja S."/>
            <person name="Heiman D."/>
            <person name="Howarth C."/>
            <person name="Larson L."/>
            <person name="Lui A."/>
            <person name="MacDonald P.J.P."/>
            <person name="Montmayeur A."/>
            <person name="Murphy C."/>
            <person name="Neiman D."/>
            <person name="Pearson M."/>
            <person name="Priest M."/>
            <person name="Roberts A."/>
            <person name="Saif S."/>
            <person name="Shea T."/>
            <person name="Shenoy N."/>
            <person name="Sisk P."/>
            <person name="Stolte C."/>
            <person name="Sykes S."/>
            <person name="Wortman J."/>
            <person name="Nusbaum C."/>
            <person name="Birren B."/>
        </authorList>
    </citation>
    <scope>NUCLEOTIDE SEQUENCE [LARGE SCALE GENOMIC DNA]</scope>
    <source>
        <strain evidence="5 6">ACC19a</strain>
    </source>
</reference>
<dbReference type="GO" id="GO:0009307">
    <property type="term" value="P:DNA restriction-modification system"/>
    <property type="evidence" value="ECO:0007669"/>
    <property type="project" value="UniProtKB-KW"/>
</dbReference>
<dbReference type="GO" id="GO:0008170">
    <property type="term" value="F:N-methyltransferase activity"/>
    <property type="evidence" value="ECO:0007669"/>
    <property type="project" value="InterPro"/>
</dbReference>
<dbReference type="Pfam" id="PF01555">
    <property type="entry name" value="N6_N4_Mtase"/>
    <property type="match status" value="1"/>
</dbReference>
<evidence type="ECO:0000259" key="4">
    <source>
        <dbReference type="Pfam" id="PF01555"/>
    </source>
</evidence>
<dbReference type="GO" id="GO:0003677">
    <property type="term" value="F:DNA binding"/>
    <property type="evidence" value="ECO:0007669"/>
    <property type="project" value="InterPro"/>
</dbReference>
<evidence type="ECO:0000313" key="6">
    <source>
        <dbReference type="Proteomes" id="UP000006437"/>
    </source>
</evidence>
<dbReference type="EMBL" id="AFZE01000045">
    <property type="protein sequence ID" value="EHL13151.1"/>
    <property type="molecule type" value="Genomic_DNA"/>
</dbReference>
<dbReference type="Proteomes" id="UP000006437">
    <property type="component" value="Unassembled WGS sequence"/>
</dbReference>
<dbReference type="AlphaFoldDB" id="G9X228"/>
<evidence type="ECO:0000313" key="5">
    <source>
        <dbReference type="EMBL" id="EHL13151.1"/>
    </source>
</evidence>
<dbReference type="RefSeq" id="WP_009524688.1">
    <property type="nucleotide sequence ID" value="NZ_JH414547.1"/>
</dbReference>
<organism evidence="5 6">
    <name type="scientific">Peptoanaerobacter stomatis</name>
    <dbReference type="NCBI Taxonomy" id="796937"/>
    <lineage>
        <taxon>Bacteria</taxon>
        <taxon>Bacillati</taxon>
        <taxon>Bacillota</taxon>
        <taxon>Clostridia</taxon>
        <taxon>Peptostreptococcales</taxon>
        <taxon>Filifactoraceae</taxon>
        <taxon>Peptoanaerobacter</taxon>
    </lineage>
</organism>
<dbReference type="GO" id="GO:0032259">
    <property type="term" value="P:methylation"/>
    <property type="evidence" value="ECO:0007669"/>
    <property type="project" value="UniProtKB-KW"/>
</dbReference>
<dbReference type="InterPro" id="IPR029063">
    <property type="entry name" value="SAM-dependent_MTases_sf"/>
</dbReference>
<name>G9X228_9FIRM</name>
<evidence type="ECO:0000256" key="3">
    <source>
        <dbReference type="ARBA" id="ARBA00022747"/>
    </source>
</evidence>
<protein>
    <submittedName>
        <fullName evidence="5">DNA methylase</fullName>
    </submittedName>
</protein>
<feature type="domain" description="DNA methylase N-4/N-6" evidence="4">
    <location>
        <begin position="35"/>
        <end position="308"/>
    </location>
</feature>
<evidence type="ECO:0000256" key="1">
    <source>
        <dbReference type="ARBA" id="ARBA00022603"/>
    </source>
</evidence>
<dbReference type="PATRIC" id="fig|796937.3.peg.1673"/>
<keyword evidence="2" id="KW-0808">Transferase</keyword>
<dbReference type="InterPro" id="IPR002941">
    <property type="entry name" value="DNA_methylase_N4/N6"/>
</dbReference>